<evidence type="ECO:0000313" key="1">
    <source>
        <dbReference type="EMBL" id="JAD58605.1"/>
    </source>
</evidence>
<proteinExistence type="predicted"/>
<name>A0A0A9BBP0_ARUDO</name>
<protein>
    <submittedName>
        <fullName evidence="1">Uncharacterized protein</fullName>
    </submittedName>
</protein>
<organism evidence="1">
    <name type="scientific">Arundo donax</name>
    <name type="common">Giant reed</name>
    <name type="synonym">Donax arundinaceus</name>
    <dbReference type="NCBI Taxonomy" id="35708"/>
    <lineage>
        <taxon>Eukaryota</taxon>
        <taxon>Viridiplantae</taxon>
        <taxon>Streptophyta</taxon>
        <taxon>Embryophyta</taxon>
        <taxon>Tracheophyta</taxon>
        <taxon>Spermatophyta</taxon>
        <taxon>Magnoliopsida</taxon>
        <taxon>Liliopsida</taxon>
        <taxon>Poales</taxon>
        <taxon>Poaceae</taxon>
        <taxon>PACMAD clade</taxon>
        <taxon>Arundinoideae</taxon>
        <taxon>Arundineae</taxon>
        <taxon>Arundo</taxon>
    </lineage>
</organism>
<reference evidence="1" key="1">
    <citation type="submission" date="2014-09" db="EMBL/GenBank/DDBJ databases">
        <authorList>
            <person name="Magalhaes I.L.F."/>
            <person name="Oliveira U."/>
            <person name="Santos F.R."/>
            <person name="Vidigal T.H.D.A."/>
            <person name="Brescovit A.D."/>
            <person name="Santos A.J."/>
        </authorList>
    </citation>
    <scope>NUCLEOTIDE SEQUENCE</scope>
    <source>
        <tissue evidence="1">Shoot tissue taken approximately 20 cm above the soil surface</tissue>
    </source>
</reference>
<dbReference type="AlphaFoldDB" id="A0A0A9BBP0"/>
<accession>A0A0A9BBP0</accession>
<sequence length="61" mass="6909">MVAGISCTPMKRPPSATLGQLEFNGFEWPCYGLCRITVRPFCQTSETDFAHRTLWLLDTIT</sequence>
<reference evidence="1" key="2">
    <citation type="journal article" date="2015" name="Data Brief">
        <title>Shoot transcriptome of the giant reed, Arundo donax.</title>
        <authorList>
            <person name="Barrero R.A."/>
            <person name="Guerrero F.D."/>
            <person name="Moolhuijzen P."/>
            <person name="Goolsby J.A."/>
            <person name="Tidwell J."/>
            <person name="Bellgard S.E."/>
            <person name="Bellgard M.I."/>
        </authorList>
    </citation>
    <scope>NUCLEOTIDE SEQUENCE</scope>
    <source>
        <tissue evidence="1">Shoot tissue taken approximately 20 cm above the soil surface</tissue>
    </source>
</reference>
<dbReference type="EMBL" id="GBRH01239290">
    <property type="protein sequence ID" value="JAD58605.1"/>
    <property type="molecule type" value="Transcribed_RNA"/>
</dbReference>